<dbReference type="InterPro" id="IPR029057">
    <property type="entry name" value="PRTase-like"/>
</dbReference>
<keyword evidence="2" id="KW-0808">Transferase</keyword>
<dbReference type="Proteomes" id="UP000478546">
    <property type="component" value="Unassembled WGS sequence"/>
</dbReference>
<accession>A0A6B2H8N0</accession>
<evidence type="ECO:0000259" key="1">
    <source>
        <dbReference type="Pfam" id="PF00156"/>
    </source>
</evidence>
<dbReference type="Gene3D" id="3.40.50.2020">
    <property type="match status" value="1"/>
</dbReference>
<evidence type="ECO:0000313" key="3">
    <source>
        <dbReference type="Proteomes" id="UP000478546"/>
    </source>
</evidence>
<keyword evidence="2" id="KW-0328">Glycosyltransferase</keyword>
<dbReference type="Pfam" id="PF00156">
    <property type="entry name" value="Pribosyltran"/>
    <property type="match status" value="1"/>
</dbReference>
<comment type="caution">
    <text evidence="2">The sequence shown here is derived from an EMBL/GenBank/DDBJ whole genome shotgun (WGS) entry which is preliminary data.</text>
</comment>
<dbReference type="GO" id="GO:0016757">
    <property type="term" value="F:glycosyltransferase activity"/>
    <property type="evidence" value="ECO:0007669"/>
    <property type="project" value="UniProtKB-KW"/>
</dbReference>
<protein>
    <submittedName>
        <fullName evidence="2">Phosphoribosyltransferase</fullName>
    </submittedName>
</protein>
<dbReference type="AlphaFoldDB" id="A0A6B2H8N0"/>
<reference evidence="2 3" key="1">
    <citation type="submission" date="2020-01" db="EMBL/GenBank/DDBJ databases">
        <authorList>
            <person name="Kim M.K."/>
        </authorList>
    </citation>
    <scope>NUCLEOTIDE SEQUENCE [LARGE SCALE GENOMIC DNA]</scope>
    <source>
        <strain evidence="2 3">BT213</strain>
    </source>
</reference>
<proteinExistence type="predicted"/>
<dbReference type="SUPFAM" id="SSF53271">
    <property type="entry name" value="PRTase-like"/>
    <property type="match status" value="1"/>
</dbReference>
<dbReference type="Gene3D" id="3.30.1310.20">
    <property type="entry name" value="PRTase-like"/>
    <property type="match status" value="1"/>
</dbReference>
<name>A0A6B2H8N0_9BACT</name>
<organism evidence="2 3">
    <name type="scientific">Pontibacter fetidus</name>
    <dbReference type="NCBI Taxonomy" id="2700082"/>
    <lineage>
        <taxon>Bacteria</taxon>
        <taxon>Pseudomonadati</taxon>
        <taxon>Bacteroidota</taxon>
        <taxon>Cytophagia</taxon>
        <taxon>Cytophagales</taxon>
        <taxon>Hymenobacteraceae</taxon>
        <taxon>Pontibacter</taxon>
    </lineage>
</organism>
<gene>
    <name evidence="2" type="ORF">GWO68_13655</name>
</gene>
<evidence type="ECO:0000313" key="2">
    <source>
        <dbReference type="EMBL" id="NDK56967.1"/>
    </source>
</evidence>
<sequence length="210" mass="23124">MHMIRNREQGALLLAEKLAKYKGQDGVVLAIPRGGVPIGAIIAKSLGMPLEVILSKKIGHPSNPEFAIGSVSLDSVQINEQINVPQAYIQAETERVRKVLLEKYKLFMGNRTPQPLKDRIAILVDDGIATGNTLIATINLVKKQQPKKIVVAVPVAPPSAVEHIGAMVDDMICLLAPPDFYAVGQFYQEFYQVSDEEVIELLQNQNYPEK</sequence>
<dbReference type="EMBL" id="JAAEAA010000018">
    <property type="protein sequence ID" value="NDK56967.1"/>
    <property type="molecule type" value="Genomic_DNA"/>
</dbReference>
<keyword evidence="3" id="KW-1185">Reference proteome</keyword>
<dbReference type="InterPro" id="IPR000836">
    <property type="entry name" value="PRTase_dom"/>
</dbReference>
<dbReference type="CDD" id="cd06223">
    <property type="entry name" value="PRTases_typeI"/>
    <property type="match status" value="1"/>
</dbReference>
<feature type="domain" description="Phosphoribosyltransferase" evidence="1">
    <location>
        <begin position="13"/>
        <end position="183"/>
    </location>
</feature>